<dbReference type="PANTHER" id="PTHR37299">
    <property type="entry name" value="TRANSCRIPTIONAL REGULATOR-RELATED"/>
    <property type="match status" value="1"/>
</dbReference>
<evidence type="ECO:0000313" key="2">
    <source>
        <dbReference type="EMBL" id="KPM49173.1"/>
    </source>
</evidence>
<dbReference type="STRING" id="1605367.AFM12_00560"/>
<dbReference type="RefSeq" id="WP_055143113.1">
    <property type="nucleotide sequence ID" value="NZ_CAKZPM010000010.1"/>
</dbReference>
<dbReference type="OrthoDB" id="1430683at2"/>
<dbReference type="Proteomes" id="UP000050454">
    <property type="component" value="Unassembled WGS sequence"/>
</dbReference>
<dbReference type="PROSITE" id="PS50930">
    <property type="entry name" value="HTH_LYTTR"/>
    <property type="match status" value="1"/>
</dbReference>
<organism evidence="2 3">
    <name type="scientific">Jiulongibacter sediminis</name>
    <dbReference type="NCBI Taxonomy" id="1605367"/>
    <lineage>
        <taxon>Bacteria</taxon>
        <taxon>Pseudomonadati</taxon>
        <taxon>Bacteroidota</taxon>
        <taxon>Cytophagia</taxon>
        <taxon>Cytophagales</taxon>
        <taxon>Leadbetterellaceae</taxon>
        <taxon>Jiulongibacter</taxon>
    </lineage>
</organism>
<dbReference type="InterPro" id="IPR046947">
    <property type="entry name" value="LytR-like"/>
</dbReference>
<dbReference type="GO" id="GO:0003677">
    <property type="term" value="F:DNA binding"/>
    <property type="evidence" value="ECO:0007669"/>
    <property type="project" value="InterPro"/>
</dbReference>
<proteinExistence type="predicted"/>
<dbReference type="Gene3D" id="2.40.50.1020">
    <property type="entry name" value="LytTr DNA-binding domain"/>
    <property type="match status" value="1"/>
</dbReference>
<dbReference type="EMBL" id="LGTQ01000005">
    <property type="protein sequence ID" value="KPM49173.1"/>
    <property type="molecule type" value="Genomic_DNA"/>
</dbReference>
<dbReference type="InterPro" id="IPR007492">
    <property type="entry name" value="LytTR_DNA-bd_dom"/>
</dbReference>
<dbReference type="SMART" id="SM00850">
    <property type="entry name" value="LytTR"/>
    <property type="match status" value="1"/>
</dbReference>
<protein>
    <recommendedName>
        <fullName evidence="1">HTH LytTR-type domain-containing protein</fullName>
    </recommendedName>
</protein>
<keyword evidence="3" id="KW-1185">Reference proteome</keyword>
<name>A0A0P7C4B5_9BACT</name>
<dbReference type="AlphaFoldDB" id="A0A0P7C4B5"/>
<evidence type="ECO:0000259" key="1">
    <source>
        <dbReference type="PROSITE" id="PS50930"/>
    </source>
</evidence>
<sequence length="103" mass="12116">MKTVNIIRKKNFYASDIILLKSDANYTHIYFRNGKQMTVAKTLKQMEPKFTELGFIRTHKSFIVNPSHILRYYDVESEIHLTKNLTAAVSRRRKDAFEQVLHG</sequence>
<dbReference type="GO" id="GO:0000156">
    <property type="term" value="F:phosphorelay response regulator activity"/>
    <property type="evidence" value="ECO:0007669"/>
    <property type="project" value="InterPro"/>
</dbReference>
<gene>
    <name evidence="2" type="ORF">AFM12_00560</name>
</gene>
<dbReference type="Pfam" id="PF04397">
    <property type="entry name" value="LytTR"/>
    <property type="match status" value="1"/>
</dbReference>
<comment type="caution">
    <text evidence="2">The sequence shown here is derived from an EMBL/GenBank/DDBJ whole genome shotgun (WGS) entry which is preliminary data.</text>
</comment>
<feature type="domain" description="HTH LytTR-type" evidence="1">
    <location>
        <begin position="15"/>
        <end position="103"/>
    </location>
</feature>
<accession>A0A0P7C4B5</accession>
<dbReference type="PANTHER" id="PTHR37299:SF1">
    <property type="entry name" value="STAGE 0 SPORULATION PROTEIN A HOMOLOG"/>
    <property type="match status" value="1"/>
</dbReference>
<evidence type="ECO:0000313" key="3">
    <source>
        <dbReference type="Proteomes" id="UP000050454"/>
    </source>
</evidence>
<reference evidence="2 3" key="1">
    <citation type="submission" date="2015-07" db="EMBL/GenBank/DDBJ databases">
        <title>The draft genome sequence of Leadbetterella sp. JN14-9.</title>
        <authorList>
            <person name="Liu Y."/>
            <person name="Du J."/>
            <person name="Shao Z."/>
        </authorList>
    </citation>
    <scope>NUCLEOTIDE SEQUENCE [LARGE SCALE GENOMIC DNA]</scope>
    <source>
        <strain evidence="2 3">JN14-9</strain>
    </source>
</reference>